<dbReference type="AlphaFoldDB" id="A0A4R6SXU5"/>
<dbReference type="CDD" id="cd18873">
    <property type="entry name" value="NUDIX_NadM_like"/>
    <property type="match status" value="1"/>
</dbReference>
<dbReference type="PANTHER" id="PTHR43736:SF4">
    <property type="entry name" value="SLR1690 PROTEIN"/>
    <property type="match status" value="1"/>
</dbReference>
<gene>
    <name evidence="2" type="ORF">ATK78_2452</name>
</gene>
<feature type="domain" description="Nudix hydrolase" evidence="1">
    <location>
        <begin position="15"/>
        <end position="186"/>
    </location>
</feature>
<keyword evidence="3" id="KW-1185">Reference proteome</keyword>
<comment type="caution">
    <text evidence="2">The sequence shown here is derived from an EMBL/GenBank/DDBJ whole genome shotgun (WGS) entry which is preliminary data.</text>
</comment>
<dbReference type="RefSeq" id="WP_133576303.1">
    <property type="nucleotide sequence ID" value="NZ_SNYC01000004.1"/>
</dbReference>
<sequence>MSNSRNIEFKKDIENYLPAISVDLVIFGFHDNDLKILLLELKDKENWALPGGFIFKDEFLEDAAKRVLQERTGLTGIFLEQFHVFGDPERTRMNNREKQLVKQLENVENVESVESVENVEDDKLSAEIRQWLLGRFVTVGFYALVEYTEVNPKSDFYSIQCTWCDISSLPPLVSDHQKIIEKALQTLRLHLNFHPIGLNLLPKEFTMPELQRLYETILGIKLDRRNFQRRIINYNILTRLSKKRTGGAFKAPYLYQFDEALYQKALQNGLDSPW</sequence>
<reference evidence="2 3" key="1">
    <citation type="submission" date="2019-03" db="EMBL/GenBank/DDBJ databases">
        <title>Genomic Encyclopedia of Archaeal and Bacterial Type Strains, Phase II (KMG-II): from individual species to whole genera.</title>
        <authorList>
            <person name="Goeker M."/>
        </authorList>
    </citation>
    <scope>NUCLEOTIDE SEQUENCE [LARGE SCALE GENOMIC DNA]</scope>
    <source>
        <strain evidence="2 3">DSM 19035</strain>
    </source>
</reference>
<dbReference type="SUPFAM" id="SSF55811">
    <property type="entry name" value="Nudix"/>
    <property type="match status" value="1"/>
</dbReference>
<dbReference type="InterPro" id="IPR000086">
    <property type="entry name" value="NUDIX_hydrolase_dom"/>
</dbReference>
<name>A0A4R6SXU5_9SPHI</name>
<dbReference type="Pfam" id="PF21906">
    <property type="entry name" value="WHD_NrtR"/>
    <property type="match status" value="1"/>
</dbReference>
<evidence type="ECO:0000313" key="2">
    <source>
        <dbReference type="EMBL" id="TDQ10286.1"/>
    </source>
</evidence>
<dbReference type="InterPro" id="IPR036388">
    <property type="entry name" value="WH-like_DNA-bd_sf"/>
</dbReference>
<dbReference type="InterPro" id="IPR036390">
    <property type="entry name" value="WH_DNA-bd_sf"/>
</dbReference>
<evidence type="ECO:0000313" key="3">
    <source>
        <dbReference type="Proteomes" id="UP000295620"/>
    </source>
</evidence>
<proteinExistence type="predicted"/>
<dbReference type="InterPro" id="IPR015797">
    <property type="entry name" value="NUDIX_hydrolase-like_dom_sf"/>
</dbReference>
<organism evidence="2 3">
    <name type="scientific">Pedobacter metabolipauper</name>
    <dbReference type="NCBI Taxonomy" id="425513"/>
    <lineage>
        <taxon>Bacteria</taxon>
        <taxon>Pseudomonadati</taxon>
        <taxon>Bacteroidota</taxon>
        <taxon>Sphingobacteriia</taxon>
        <taxon>Sphingobacteriales</taxon>
        <taxon>Sphingobacteriaceae</taxon>
        <taxon>Pedobacter</taxon>
    </lineage>
</organism>
<dbReference type="PROSITE" id="PS51462">
    <property type="entry name" value="NUDIX"/>
    <property type="match status" value="1"/>
</dbReference>
<accession>A0A4R6SXU5</accession>
<dbReference type="InterPro" id="IPR054105">
    <property type="entry name" value="WHD_NrtR"/>
</dbReference>
<dbReference type="Proteomes" id="UP000295620">
    <property type="component" value="Unassembled WGS sequence"/>
</dbReference>
<evidence type="ECO:0000259" key="1">
    <source>
        <dbReference type="PROSITE" id="PS51462"/>
    </source>
</evidence>
<dbReference type="Gene3D" id="3.90.79.10">
    <property type="entry name" value="Nucleoside Triphosphate Pyrophosphohydrolase"/>
    <property type="match status" value="1"/>
</dbReference>
<dbReference type="Gene3D" id="1.10.10.10">
    <property type="entry name" value="Winged helix-like DNA-binding domain superfamily/Winged helix DNA-binding domain"/>
    <property type="match status" value="1"/>
</dbReference>
<dbReference type="EMBL" id="SNYC01000004">
    <property type="protein sequence ID" value="TDQ10286.1"/>
    <property type="molecule type" value="Genomic_DNA"/>
</dbReference>
<dbReference type="SUPFAM" id="SSF46785">
    <property type="entry name" value="Winged helix' DNA-binding domain"/>
    <property type="match status" value="1"/>
</dbReference>
<dbReference type="PANTHER" id="PTHR43736">
    <property type="entry name" value="ADP-RIBOSE PYROPHOSPHATASE"/>
    <property type="match status" value="1"/>
</dbReference>
<dbReference type="OrthoDB" id="9786141at2"/>
<protein>
    <submittedName>
        <fullName evidence="2">NUDIX domain-containing protein</fullName>
    </submittedName>
</protein>
<dbReference type="Pfam" id="PF00293">
    <property type="entry name" value="NUDIX"/>
    <property type="match status" value="1"/>
</dbReference>